<name>A0A927B3U0_9BACT</name>
<comment type="caution">
    <text evidence="1">The sequence shown here is derived from an EMBL/GenBank/DDBJ whole genome shotgun (WGS) entry which is preliminary data.</text>
</comment>
<accession>A0A927B3U0</accession>
<gene>
    <name evidence="1" type="ORF">IC230_17505</name>
</gene>
<evidence type="ECO:0008006" key="3">
    <source>
        <dbReference type="Google" id="ProtNLM"/>
    </source>
</evidence>
<protein>
    <recommendedName>
        <fullName evidence="3">Carboxypeptidase regulatory-like domain-containing protein</fullName>
    </recommendedName>
</protein>
<evidence type="ECO:0000313" key="2">
    <source>
        <dbReference type="Proteomes" id="UP000653797"/>
    </source>
</evidence>
<dbReference type="AlphaFoldDB" id="A0A927B3U0"/>
<evidence type="ECO:0000313" key="1">
    <source>
        <dbReference type="EMBL" id="MBD2754707.1"/>
    </source>
</evidence>
<reference evidence="1" key="1">
    <citation type="submission" date="2020-09" db="EMBL/GenBank/DDBJ databases">
        <authorList>
            <person name="Kim M.K."/>
        </authorList>
    </citation>
    <scope>NUCLEOTIDE SEQUENCE</scope>
    <source>
        <strain evidence="1">BT704</strain>
    </source>
</reference>
<keyword evidence="2" id="KW-1185">Reference proteome</keyword>
<proteinExistence type="predicted"/>
<dbReference type="RefSeq" id="WP_191040334.1">
    <property type="nucleotide sequence ID" value="NZ_JACXAA010000006.1"/>
</dbReference>
<organism evidence="1 2">
    <name type="scientific">Spirosoma validum</name>
    <dbReference type="NCBI Taxonomy" id="2771355"/>
    <lineage>
        <taxon>Bacteria</taxon>
        <taxon>Pseudomonadati</taxon>
        <taxon>Bacteroidota</taxon>
        <taxon>Cytophagia</taxon>
        <taxon>Cytophagales</taxon>
        <taxon>Cytophagaceae</taxon>
        <taxon>Spirosoma</taxon>
    </lineage>
</organism>
<dbReference type="Proteomes" id="UP000653797">
    <property type="component" value="Unassembled WGS sequence"/>
</dbReference>
<sequence length="157" mass="17640">MKYLTLSLIVLLLAGSLFAQKPYRRKAVKTTPMQGICGTVVLKQGNFMPSPDRPARTGQLVEREVLVFPLLNKSQVDSSEDGFVSSVRETKPVKTIKSDKNGKFCVRLPIGKYSVLVREPKGLYANLYDDQNNIFPVVVQKNRQSDVRVEITHQAVF</sequence>
<dbReference type="EMBL" id="JACXAA010000006">
    <property type="protein sequence ID" value="MBD2754707.1"/>
    <property type="molecule type" value="Genomic_DNA"/>
</dbReference>